<evidence type="ECO:0000313" key="2">
    <source>
        <dbReference type="EMBL" id="CAB9520671.1"/>
    </source>
</evidence>
<evidence type="ECO:0000313" key="3">
    <source>
        <dbReference type="Proteomes" id="UP001153069"/>
    </source>
</evidence>
<dbReference type="EMBL" id="CAICTM010001122">
    <property type="protein sequence ID" value="CAB9520671.1"/>
    <property type="molecule type" value="Genomic_DNA"/>
</dbReference>
<accession>A0A9N8EFU2</accession>
<proteinExistence type="predicted"/>
<protein>
    <submittedName>
        <fullName evidence="2">Uncharacterized protein</fullName>
    </submittedName>
</protein>
<evidence type="ECO:0000256" key="1">
    <source>
        <dbReference type="SAM" id="MobiDB-lite"/>
    </source>
</evidence>
<feature type="region of interest" description="Disordered" evidence="1">
    <location>
        <begin position="55"/>
        <end position="90"/>
    </location>
</feature>
<sequence>MAPPDDDAVAINGVMDHQIPPEVLNLNGEAPNNRNVDPMWFQLLEAAAMMPAQHVAANDNEDTANDTESRGRKRKASDEGGPNPRMQLTDQEREWALAIKQAMAEEEEILESAISDMEIAAFAIVDRDDIERSLERAICMQAFRMMYNINDNVDEAIDILRKNNIHHPGCILSIDECPNDDGNGAHVMVADMAKFNPQSVMDDPKGYRILLGGFYYQILATQPDIQSIRDGFRQVIECDGVSWSNISFQLESKKWHELLCFVPMLRKEIKVLRQPSVLACLHSFLRPVMKKSMSDKYTYGLAELDIEYPERIDNFYLQPTPEAALEGMLDRIRRFLTVRYKNERSFRL</sequence>
<dbReference type="InterPro" id="IPR036865">
    <property type="entry name" value="CRAL-TRIO_dom_sf"/>
</dbReference>
<dbReference type="SUPFAM" id="SSF52087">
    <property type="entry name" value="CRAL/TRIO domain"/>
    <property type="match status" value="1"/>
</dbReference>
<dbReference type="Gene3D" id="3.40.525.10">
    <property type="entry name" value="CRAL-TRIO lipid binding domain"/>
    <property type="match status" value="1"/>
</dbReference>
<reference evidence="2" key="1">
    <citation type="submission" date="2020-06" db="EMBL/GenBank/DDBJ databases">
        <authorList>
            <consortium name="Plant Systems Biology data submission"/>
        </authorList>
    </citation>
    <scope>NUCLEOTIDE SEQUENCE</scope>
    <source>
        <strain evidence="2">D6</strain>
    </source>
</reference>
<name>A0A9N8EFU2_9STRA</name>
<gene>
    <name evidence="2" type="ORF">SEMRO_1124_G243860.1</name>
</gene>
<comment type="caution">
    <text evidence="2">The sequence shown here is derived from an EMBL/GenBank/DDBJ whole genome shotgun (WGS) entry which is preliminary data.</text>
</comment>
<dbReference type="AlphaFoldDB" id="A0A9N8EFU2"/>
<keyword evidence="3" id="KW-1185">Reference proteome</keyword>
<organism evidence="2 3">
    <name type="scientific">Seminavis robusta</name>
    <dbReference type="NCBI Taxonomy" id="568900"/>
    <lineage>
        <taxon>Eukaryota</taxon>
        <taxon>Sar</taxon>
        <taxon>Stramenopiles</taxon>
        <taxon>Ochrophyta</taxon>
        <taxon>Bacillariophyta</taxon>
        <taxon>Bacillariophyceae</taxon>
        <taxon>Bacillariophycidae</taxon>
        <taxon>Naviculales</taxon>
        <taxon>Naviculaceae</taxon>
        <taxon>Seminavis</taxon>
    </lineage>
</organism>
<dbReference type="Proteomes" id="UP001153069">
    <property type="component" value="Unassembled WGS sequence"/>
</dbReference>